<dbReference type="InterPro" id="IPR001736">
    <property type="entry name" value="PLipase_D/transphosphatidylase"/>
</dbReference>
<dbReference type="SMART" id="SM00155">
    <property type="entry name" value="PLDc"/>
    <property type="match status" value="2"/>
</dbReference>
<keyword evidence="7" id="KW-0378">Hydrolase</keyword>
<dbReference type="EMBL" id="WTYU01000001">
    <property type="protein sequence ID" value="MXP13895.1"/>
    <property type="molecule type" value="Genomic_DNA"/>
</dbReference>
<gene>
    <name evidence="11" type="ORF">GRI44_03915</name>
</gene>
<keyword evidence="12" id="KW-1185">Reference proteome</keyword>
<keyword evidence="6" id="KW-0677">Repeat</keyword>
<evidence type="ECO:0000256" key="6">
    <source>
        <dbReference type="ARBA" id="ARBA00022737"/>
    </source>
</evidence>
<evidence type="ECO:0000256" key="2">
    <source>
        <dbReference type="ARBA" id="ARBA00003145"/>
    </source>
</evidence>
<dbReference type="Pfam" id="PF13091">
    <property type="entry name" value="PLDc_2"/>
    <property type="match status" value="1"/>
</dbReference>
<dbReference type="SUPFAM" id="SSF56024">
    <property type="entry name" value="Phospholipase D/nuclease"/>
    <property type="match status" value="2"/>
</dbReference>
<evidence type="ECO:0000313" key="11">
    <source>
        <dbReference type="EMBL" id="MXP13895.1"/>
    </source>
</evidence>
<dbReference type="AlphaFoldDB" id="A0A6L7GEH7"/>
<dbReference type="GO" id="GO:0004630">
    <property type="term" value="F:phospholipase D activity"/>
    <property type="evidence" value="ECO:0007669"/>
    <property type="project" value="UniProtKB-EC"/>
</dbReference>
<accession>A0A6L7GEH7</accession>
<dbReference type="PANTHER" id="PTHR18896">
    <property type="entry name" value="PHOSPHOLIPASE D"/>
    <property type="match status" value="1"/>
</dbReference>
<name>A0A6L7GEH7_9SPHN</name>
<dbReference type="PANTHER" id="PTHR18896:SF76">
    <property type="entry name" value="PHOSPHOLIPASE"/>
    <property type="match status" value="1"/>
</dbReference>
<evidence type="ECO:0000259" key="10">
    <source>
        <dbReference type="PROSITE" id="PS50035"/>
    </source>
</evidence>
<feature type="domain" description="PLD phosphodiesterase" evidence="10">
    <location>
        <begin position="147"/>
        <end position="174"/>
    </location>
</feature>
<evidence type="ECO:0000256" key="8">
    <source>
        <dbReference type="ARBA" id="ARBA00023098"/>
    </source>
</evidence>
<reference evidence="11 12" key="1">
    <citation type="submission" date="2019-12" db="EMBL/GenBank/DDBJ databases">
        <title>Genomic-based taxomic classification of the family Erythrobacteraceae.</title>
        <authorList>
            <person name="Xu L."/>
        </authorList>
    </citation>
    <scope>NUCLEOTIDE SEQUENCE [LARGE SCALE GENOMIC DNA]</scope>
    <source>
        <strain evidence="11 12">KCTC 52259</strain>
    </source>
</reference>
<dbReference type="OrthoDB" id="8828485at2"/>
<proteinExistence type="predicted"/>
<dbReference type="InterPro" id="IPR015679">
    <property type="entry name" value="PLipase_D_fam"/>
</dbReference>
<dbReference type="PROSITE" id="PS50035">
    <property type="entry name" value="PLD"/>
    <property type="match status" value="2"/>
</dbReference>
<evidence type="ECO:0000256" key="4">
    <source>
        <dbReference type="ARBA" id="ARBA00018392"/>
    </source>
</evidence>
<organism evidence="11 12">
    <name type="scientific">Allopontixanthobacter confluentis</name>
    <dbReference type="NCBI Taxonomy" id="1849021"/>
    <lineage>
        <taxon>Bacteria</taxon>
        <taxon>Pseudomonadati</taxon>
        <taxon>Pseudomonadota</taxon>
        <taxon>Alphaproteobacteria</taxon>
        <taxon>Sphingomonadales</taxon>
        <taxon>Erythrobacteraceae</taxon>
        <taxon>Allopontixanthobacter</taxon>
    </lineage>
</organism>
<evidence type="ECO:0000256" key="9">
    <source>
        <dbReference type="ARBA" id="ARBA00029594"/>
    </source>
</evidence>
<keyword evidence="8" id="KW-0443">Lipid metabolism</keyword>
<dbReference type="InterPro" id="IPR025202">
    <property type="entry name" value="PLD-like_dom"/>
</dbReference>
<comment type="function">
    <text evidence="2">Could be a virulence factor.</text>
</comment>
<dbReference type="CDD" id="cd09140">
    <property type="entry name" value="PLDc_vPLD1_2_like_bac_1"/>
    <property type="match status" value="1"/>
</dbReference>
<dbReference type="GO" id="GO:0005576">
    <property type="term" value="C:extracellular region"/>
    <property type="evidence" value="ECO:0007669"/>
    <property type="project" value="UniProtKB-SubCell"/>
</dbReference>
<dbReference type="Proteomes" id="UP000473531">
    <property type="component" value="Unassembled WGS sequence"/>
</dbReference>
<dbReference type="GO" id="GO:0009395">
    <property type="term" value="P:phospholipid catabolic process"/>
    <property type="evidence" value="ECO:0007669"/>
    <property type="project" value="TreeGrafter"/>
</dbReference>
<comment type="caution">
    <text evidence="11">The sequence shown here is derived from an EMBL/GenBank/DDBJ whole genome shotgun (WGS) entry which is preliminary data.</text>
</comment>
<dbReference type="CDD" id="cd09143">
    <property type="entry name" value="PLDc_vPLD1_2_like_bac_2"/>
    <property type="match status" value="1"/>
</dbReference>
<protein>
    <recommendedName>
        <fullName evidence="4">Phospholipase D</fullName>
    </recommendedName>
    <alternativeName>
        <fullName evidence="9">Choline phosphatase</fullName>
    </alternativeName>
</protein>
<evidence type="ECO:0000256" key="1">
    <source>
        <dbReference type="ARBA" id="ARBA00000798"/>
    </source>
</evidence>
<dbReference type="Gene3D" id="3.30.870.10">
    <property type="entry name" value="Endonuclease Chain A"/>
    <property type="match status" value="2"/>
</dbReference>
<keyword evidence="5" id="KW-0964">Secreted</keyword>
<comment type="catalytic activity">
    <reaction evidence="1">
        <text>a 1,2-diacyl-sn-glycero-3-phosphocholine + H2O = a 1,2-diacyl-sn-glycero-3-phosphate + choline + H(+)</text>
        <dbReference type="Rhea" id="RHEA:14445"/>
        <dbReference type="ChEBI" id="CHEBI:15354"/>
        <dbReference type="ChEBI" id="CHEBI:15377"/>
        <dbReference type="ChEBI" id="CHEBI:15378"/>
        <dbReference type="ChEBI" id="CHEBI:57643"/>
        <dbReference type="ChEBI" id="CHEBI:58608"/>
        <dbReference type="EC" id="3.1.4.4"/>
    </reaction>
</comment>
<sequence length="515" mass="58952">MGAIELNSKVKTADDVDDASAEEGVWRYAMAERASVIVDAEDYFALMQDAMLEARQRILMIGWDFDTRIHLADGRRWWQRGRREQHPKRLGSFILWLTRKNRGLEVRILKWSYGVLQFATRGSMAVDLMRWWRNKQIDFHFDTAHPVAASHHQKIVVIDDRFAVCGGIDMTTHRWDTREHLETDPRRKRPRGKAYGPWHDATMMLDGPVAKALGDLGRDRWVRAGGTALEMVTVPEKSPWPESLTAQFENVEVGIARTRGEYSGESGVDEIADLFEKQILEAKHFIYAESQYFASRRIATAICKRLMQDDPPEVLIVHPQNADGFLEQQAMDHARAELVRTLGDQDPQKRFNLYVPFTGQTPIYVHAKIMIVDDKILRIGSANMNNRSMGLDSECDVFIDCHRPLNAHAGDAVARLRYSLLAEHCGLEEEEVPQLIARHGGMAAMIEHLGLERGRTLRRYELPELNSVQETLAESSILDPEKPEDMFEPYAKGGLFRSNSLLGRARKRLMRRKKP</sequence>
<comment type="subcellular location">
    <subcellularLocation>
        <location evidence="3">Secreted</location>
    </subcellularLocation>
</comment>
<evidence type="ECO:0000313" key="12">
    <source>
        <dbReference type="Proteomes" id="UP000473531"/>
    </source>
</evidence>
<evidence type="ECO:0000256" key="7">
    <source>
        <dbReference type="ARBA" id="ARBA00022801"/>
    </source>
</evidence>
<evidence type="ECO:0000256" key="3">
    <source>
        <dbReference type="ARBA" id="ARBA00004613"/>
    </source>
</evidence>
<feature type="domain" description="PLD phosphodiesterase" evidence="10">
    <location>
        <begin position="361"/>
        <end position="388"/>
    </location>
</feature>
<evidence type="ECO:0000256" key="5">
    <source>
        <dbReference type="ARBA" id="ARBA00022525"/>
    </source>
</evidence>
<dbReference type="Pfam" id="PF00614">
    <property type="entry name" value="PLDc"/>
    <property type="match status" value="1"/>
</dbReference>
<dbReference type="RefSeq" id="WP_160600118.1">
    <property type="nucleotide sequence ID" value="NZ_WTYU01000001.1"/>
</dbReference>